<organism evidence="1 2">
    <name type="scientific">Persea americana</name>
    <name type="common">Avocado</name>
    <dbReference type="NCBI Taxonomy" id="3435"/>
    <lineage>
        <taxon>Eukaryota</taxon>
        <taxon>Viridiplantae</taxon>
        <taxon>Streptophyta</taxon>
        <taxon>Embryophyta</taxon>
        <taxon>Tracheophyta</taxon>
        <taxon>Spermatophyta</taxon>
        <taxon>Magnoliopsida</taxon>
        <taxon>Magnoliidae</taxon>
        <taxon>Laurales</taxon>
        <taxon>Lauraceae</taxon>
        <taxon>Persea</taxon>
    </lineage>
</organism>
<dbReference type="Proteomes" id="UP001234297">
    <property type="component" value="Chromosome 2"/>
</dbReference>
<comment type="caution">
    <text evidence="1">The sequence shown here is derived from an EMBL/GenBank/DDBJ whole genome shotgun (WGS) entry which is preliminary data.</text>
</comment>
<gene>
    <name evidence="1" type="ORF">MRB53_008407</name>
</gene>
<sequence length="207" mass="23116">MGEEGSIHSKPLSAVVEAFEELARIIESGPKDLRLAQFSDACSLVSVLFGCLGMAFKFAELEYVAKVHDLLEASKTYNTLENVLDHDIDNDTVRKPGSHSRNLRRVRLGLDLLRALFEQFLSPNGCSLKEAASTAYTQVCAPYHKWAIRKAVSVGMYALPTKEQLILKLNETDGTVQKGMERYIAACSPIIQYIDNLYLSKDITLDW</sequence>
<protein>
    <submittedName>
        <fullName evidence="1">Uncharacterized protein</fullName>
    </submittedName>
</protein>
<accession>A0ACC2MLP6</accession>
<evidence type="ECO:0000313" key="2">
    <source>
        <dbReference type="Proteomes" id="UP001234297"/>
    </source>
</evidence>
<reference evidence="1 2" key="1">
    <citation type="journal article" date="2022" name="Hortic Res">
        <title>A haplotype resolved chromosomal level avocado genome allows analysis of novel avocado genes.</title>
        <authorList>
            <person name="Nath O."/>
            <person name="Fletcher S.J."/>
            <person name="Hayward A."/>
            <person name="Shaw L.M."/>
            <person name="Masouleh A.K."/>
            <person name="Furtado A."/>
            <person name="Henry R.J."/>
            <person name="Mitter N."/>
        </authorList>
    </citation>
    <scope>NUCLEOTIDE SEQUENCE [LARGE SCALE GENOMIC DNA]</scope>
    <source>
        <strain evidence="2">cv. Hass</strain>
    </source>
</reference>
<name>A0ACC2MLP6_PERAE</name>
<evidence type="ECO:0000313" key="1">
    <source>
        <dbReference type="EMBL" id="KAJ8646659.1"/>
    </source>
</evidence>
<proteinExistence type="predicted"/>
<dbReference type="EMBL" id="CM056810">
    <property type="protein sequence ID" value="KAJ8646659.1"/>
    <property type="molecule type" value="Genomic_DNA"/>
</dbReference>
<keyword evidence="2" id="KW-1185">Reference proteome</keyword>